<evidence type="ECO:0000256" key="1">
    <source>
        <dbReference type="ARBA" id="ARBA00004173"/>
    </source>
</evidence>
<keyword evidence="2" id="KW-0496">Mitochondrion</keyword>
<dbReference type="PANTHER" id="PTHR47445:SF1">
    <property type="entry name" value="OS08G0441400 PROTEIN"/>
    <property type="match status" value="1"/>
</dbReference>
<proteinExistence type="predicted"/>
<keyword evidence="5" id="KW-1185">Reference proteome</keyword>
<evidence type="ECO:0000313" key="4">
    <source>
        <dbReference type="EMBL" id="WZN60819.1"/>
    </source>
</evidence>
<sequence length="90" mass="10289">MATDEIKEFAKRKGRRACHEARDAFYKCLELSGLHDWRQGDAVPSSCAKTRKAYEGACPASWVVHFDQTYSHNKAVSQFLEQKVRVKQQG</sequence>
<dbReference type="SUPFAM" id="SSF47694">
    <property type="entry name" value="Cytochrome c oxidase subunit h"/>
    <property type="match status" value="1"/>
</dbReference>
<reference evidence="4 5" key="1">
    <citation type="submission" date="2024-03" db="EMBL/GenBank/DDBJ databases">
        <title>Complete genome sequence of the green alga Chloropicon roscoffensis RCC1871.</title>
        <authorList>
            <person name="Lemieux C."/>
            <person name="Pombert J.-F."/>
            <person name="Otis C."/>
            <person name="Turmel M."/>
        </authorList>
    </citation>
    <scope>NUCLEOTIDE SEQUENCE [LARGE SCALE GENOMIC DNA]</scope>
    <source>
        <strain evidence="4 5">RCC1871</strain>
    </source>
</reference>
<dbReference type="AlphaFoldDB" id="A0AAX4P4I1"/>
<accession>A0AAX4P4I1</accession>
<dbReference type="InterPro" id="IPR048282">
    <property type="entry name" value="COA6_pln"/>
</dbReference>
<name>A0AAX4P4I1_9CHLO</name>
<dbReference type="GO" id="GO:0005739">
    <property type="term" value="C:mitochondrion"/>
    <property type="evidence" value="ECO:0007669"/>
    <property type="project" value="UniProtKB-SubCell"/>
</dbReference>
<dbReference type="InterPro" id="IPR048280">
    <property type="entry name" value="COX6B-like"/>
</dbReference>
<keyword evidence="3" id="KW-1015">Disulfide bond</keyword>
<dbReference type="Proteomes" id="UP001472866">
    <property type="component" value="Chromosome 03"/>
</dbReference>
<dbReference type="EMBL" id="CP151503">
    <property type="protein sequence ID" value="WZN60819.1"/>
    <property type="molecule type" value="Genomic_DNA"/>
</dbReference>
<evidence type="ECO:0000256" key="2">
    <source>
        <dbReference type="ARBA" id="ARBA00023128"/>
    </source>
</evidence>
<gene>
    <name evidence="4" type="ORF">HKI87_03g23530</name>
</gene>
<dbReference type="Gene3D" id="1.10.10.140">
    <property type="entry name" value="Cytochrome c oxidase, subunit VIb"/>
    <property type="match status" value="1"/>
</dbReference>
<organism evidence="4 5">
    <name type="scientific">Chloropicon roscoffensis</name>
    <dbReference type="NCBI Taxonomy" id="1461544"/>
    <lineage>
        <taxon>Eukaryota</taxon>
        <taxon>Viridiplantae</taxon>
        <taxon>Chlorophyta</taxon>
        <taxon>Chloropicophyceae</taxon>
        <taxon>Chloropicales</taxon>
        <taxon>Chloropicaceae</taxon>
        <taxon>Chloropicon</taxon>
    </lineage>
</organism>
<protein>
    <submittedName>
        <fullName evidence="4">Cytochrome oxidase c subunit VIb</fullName>
    </submittedName>
</protein>
<dbReference type="Pfam" id="PF02297">
    <property type="entry name" value="COX6B"/>
    <property type="match status" value="1"/>
</dbReference>
<dbReference type="PANTHER" id="PTHR47445">
    <property type="entry name" value="OS08G0441400 PROTEIN"/>
    <property type="match status" value="1"/>
</dbReference>
<evidence type="ECO:0000313" key="5">
    <source>
        <dbReference type="Proteomes" id="UP001472866"/>
    </source>
</evidence>
<comment type="subcellular location">
    <subcellularLocation>
        <location evidence="1">Mitochondrion</location>
    </subcellularLocation>
</comment>
<evidence type="ECO:0000256" key="3">
    <source>
        <dbReference type="ARBA" id="ARBA00023157"/>
    </source>
</evidence>
<dbReference type="InterPro" id="IPR036549">
    <property type="entry name" value="CX6/COA6-like_sf"/>
</dbReference>